<sequence length="87" mass="9645">MSSLKIIPYNYVPKKPTKERKSQVEKSTKHEAHIITHELSKDASLNRLKGSDVLSPQVAGSTDRGNTSTTTNSGHPKYIGMLNLLRI</sequence>
<comment type="caution">
    <text evidence="2">The sequence shown here is derived from an EMBL/GenBank/DDBJ whole genome shotgun (WGS) entry which is preliminary data.</text>
</comment>
<feature type="compositionally biased region" description="Polar residues" evidence="1">
    <location>
        <begin position="58"/>
        <end position="74"/>
    </location>
</feature>
<organism evidence="2 3">
    <name type="scientific">Sclerotinia nivalis</name>
    <dbReference type="NCBI Taxonomy" id="352851"/>
    <lineage>
        <taxon>Eukaryota</taxon>
        <taxon>Fungi</taxon>
        <taxon>Dikarya</taxon>
        <taxon>Ascomycota</taxon>
        <taxon>Pezizomycotina</taxon>
        <taxon>Leotiomycetes</taxon>
        <taxon>Helotiales</taxon>
        <taxon>Sclerotiniaceae</taxon>
        <taxon>Sclerotinia</taxon>
    </lineage>
</organism>
<feature type="compositionally biased region" description="Basic and acidic residues" evidence="1">
    <location>
        <begin position="19"/>
        <end position="41"/>
    </location>
</feature>
<evidence type="ECO:0000313" key="2">
    <source>
        <dbReference type="EMBL" id="KAJ8058428.1"/>
    </source>
</evidence>
<name>A0A9X0DF24_9HELO</name>
<proteinExistence type="predicted"/>
<gene>
    <name evidence="2" type="ORF">OCU04_012617</name>
</gene>
<dbReference type="Proteomes" id="UP001152300">
    <property type="component" value="Unassembled WGS sequence"/>
</dbReference>
<dbReference type="EMBL" id="JAPEIS010000016">
    <property type="protein sequence ID" value="KAJ8058428.1"/>
    <property type="molecule type" value="Genomic_DNA"/>
</dbReference>
<reference evidence="2" key="1">
    <citation type="submission" date="2022-11" db="EMBL/GenBank/DDBJ databases">
        <title>Genome Resource of Sclerotinia nivalis Strain SnTB1, a Plant Pathogen Isolated from American Ginseng.</title>
        <authorList>
            <person name="Fan S."/>
        </authorList>
    </citation>
    <scope>NUCLEOTIDE SEQUENCE</scope>
    <source>
        <strain evidence="2">SnTB1</strain>
    </source>
</reference>
<feature type="region of interest" description="Disordered" evidence="1">
    <location>
        <begin position="14"/>
        <end position="77"/>
    </location>
</feature>
<evidence type="ECO:0000256" key="1">
    <source>
        <dbReference type="SAM" id="MobiDB-lite"/>
    </source>
</evidence>
<accession>A0A9X0DF24</accession>
<protein>
    <submittedName>
        <fullName evidence="2">Uncharacterized protein</fullName>
    </submittedName>
</protein>
<dbReference type="AlphaFoldDB" id="A0A9X0DF24"/>
<evidence type="ECO:0000313" key="3">
    <source>
        <dbReference type="Proteomes" id="UP001152300"/>
    </source>
</evidence>
<keyword evidence="3" id="KW-1185">Reference proteome</keyword>